<dbReference type="InterPro" id="IPR052958">
    <property type="entry name" value="IFN-induced_PKR_regulator"/>
</dbReference>
<gene>
    <name evidence="3" type="ORF">QE152_g16923</name>
</gene>
<sequence>MAAGTSSGRKRGGLGEQPTLLSFFNLKNKRQHVLDDRTELNGLIENVNGWLYNMCQKHSHVATFTINNILHRRFYHHRGLHLNILGKKHVCAHLKEYLVAGDCVFDVLGGVSDIVVGSDGVADVVPLVHISDGPMEPSSSAQLPGPLQMSDSMDEDRNAKKKTVDEEVDLTHEIEVEVACATPPELLNLKNVTNENLATKYGIGLYIKHSHITHTDLELYDIYKNIWTPSSSHNFEPQKRSNEEVQRNRKVLTATIDTIVFCGRQELALRGHRDSGKLSLTEPNYNDGNLRALLRYRIRGGDVNLQDHIINANANATYISSDIQNELISIISSHVQSLIVKKIEKSKFYSVLADETTDISRIEQFSLCIRYVDKEEDCMKLREDYLTFVPVHDLAGAALAGTLKETLVSLGLNLNNLRGQGYDGASAMRGSFRGVQSIIREEYPRAIYTHCASHCLNLCLSDASKVTSIRNAFGTINEARWVERHESVSLFADAFSCIVLALEDIQAQDKDDQGNAQALHLAICRFSFIIALKISERMLGLTYKLSQYLQSTFIDLCTALDSIKEILTVVENIRANAESDFRKFFVKAVNIGNEFGVEPTIPRQVGSQRHRDNYPGATPEEYFRTSIFVPFVDDLRASLIERFVAHQTTLASLQTIMPRNIINSNFDSIKPALQFYRNDLNDTKSYKNKNDIPKYAIDAFRPGTIIH</sequence>
<dbReference type="EMBL" id="JASPKY010000164">
    <property type="protein sequence ID" value="KAK9729006.1"/>
    <property type="molecule type" value="Genomic_DNA"/>
</dbReference>
<evidence type="ECO:0000313" key="4">
    <source>
        <dbReference type="Proteomes" id="UP001458880"/>
    </source>
</evidence>
<evidence type="ECO:0000313" key="3">
    <source>
        <dbReference type="EMBL" id="KAK9729006.1"/>
    </source>
</evidence>
<dbReference type="SUPFAM" id="SSF53098">
    <property type="entry name" value="Ribonuclease H-like"/>
    <property type="match status" value="1"/>
</dbReference>
<feature type="domain" description="DUF4371" evidence="2">
    <location>
        <begin position="248"/>
        <end position="434"/>
    </location>
</feature>
<comment type="caution">
    <text evidence="3">The sequence shown here is derived from an EMBL/GenBank/DDBJ whole genome shotgun (WGS) entry which is preliminary data.</text>
</comment>
<dbReference type="PANTHER" id="PTHR46289:SF14">
    <property type="entry name" value="DUF4371 DOMAIN-CONTAINING PROTEIN"/>
    <property type="match status" value="1"/>
</dbReference>
<keyword evidence="4" id="KW-1185">Reference proteome</keyword>
<dbReference type="AlphaFoldDB" id="A0AAW1L6W8"/>
<dbReference type="InterPro" id="IPR012337">
    <property type="entry name" value="RNaseH-like_sf"/>
</dbReference>
<dbReference type="PANTHER" id="PTHR46289">
    <property type="entry name" value="52 KDA REPRESSOR OF THE INHIBITOR OF THE PROTEIN KINASE-LIKE PROTEIN-RELATED"/>
    <property type="match status" value="1"/>
</dbReference>
<reference evidence="3 4" key="1">
    <citation type="journal article" date="2024" name="BMC Genomics">
        <title>De novo assembly and annotation of Popillia japonica's genome with initial clues to its potential as an invasive pest.</title>
        <authorList>
            <person name="Cucini C."/>
            <person name="Boschi S."/>
            <person name="Funari R."/>
            <person name="Cardaioli E."/>
            <person name="Iannotti N."/>
            <person name="Marturano G."/>
            <person name="Paoli F."/>
            <person name="Bruttini M."/>
            <person name="Carapelli A."/>
            <person name="Frati F."/>
            <person name="Nardi F."/>
        </authorList>
    </citation>
    <scope>NUCLEOTIDE SEQUENCE [LARGE SCALE GENOMIC DNA]</scope>
    <source>
        <strain evidence="3">DMR45628</strain>
    </source>
</reference>
<name>A0AAW1L6W8_POPJA</name>
<organism evidence="3 4">
    <name type="scientific">Popillia japonica</name>
    <name type="common">Japanese beetle</name>
    <dbReference type="NCBI Taxonomy" id="7064"/>
    <lineage>
        <taxon>Eukaryota</taxon>
        <taxon>Metazoa</taxon>
        <taxon>Ecdysozoa</taxon>
        <taxon>Arthropoda</taxon>
        <taxon>Hexapoda</taxon>
        <taxon>Insecta</taxon>
        <taxon>Pterygota</taxon>
        <taxon>Neoptera</taxon>
        <taxon>Endopterygota</taxon>
        <taxon>Coleoptera</taxon>
        <taxon>Polyphaga</taxon>
        <taxon>Scarabaeiformia</taxon>
        <taxon>Scarabaeidae</taxon>
        <taxon>Rutelinae</taxon>
        <taxon>Popillia</taxon>
    </lineage>
</organism>
<dbReference type="InterPro" id="IPR025398">
    <property type="entry name" value="DUF4371"/>
</dbReference>
<accession>A0AAW1L6W8</accession>
<proteinExistence type="predicted"/>
<evidence type="ECO:0000256" key="1">
    <source>
        <dbReference type="SAM" id="MobiDB-lite"/>
    </source>
</evidence>
<dbReference type="Proteomes" id="UP001458880">
    <property type="component" value="Unassembled WGS sequence"/>
</dbReference>
<evidence type="ECO:0000259" key="2">
    <source>
        <dbReference type="Pfam" id="PF14291"/>
    </source>
</evidence>
<feature type="region of interest" description="Disordered" evidence="1">
    <location>
        <begin position="135"/>
        <end position="162"/>
    </location>
</feature>
<protein>
    <recommendedName>
        <fullName evidence="2">DUF4371 domain-containing protein</fullName>
    </recommendedName>
</protein>
<dbReference type="Pfam" id="PF14291">
    <property type="entry name" value="DUF4371"/>
    <property type="match status" value="1"/>
</dbReference>